<dbReference type="AlphaFoldDB" id="A0A829Y9B3"/>
<dbReference type="EMBL" id="BLJN01000001">
    <property type="protein sequence ID" value="GFE79521.1"/>
    <property type="molecule type" value="Genomic_DNA"/>
</dbReference>
<proteinExistence type="predicted"/>
<gene>
    <name evidence="2" type="ORF">GCM10011487_15210</name>
</gene>
<accession>A0A829Y9B3</accession>
<evidence type="ECO:0000313" key="2">
    <source>
        <dbReference type="EMBL" id="GFE79521.1"/>
    </source>
</evidence>
<evidence type="ECO:0000313" key="3">
    <source>
        <dbReference type="Proteomes" id="UP000445000"/>
    </source>
</evidence>
<name>A0A829Y9B3_9GAMM</name>
<dbReference type="RefSeq" id="WP_161811181.1">
    <property type="nucleotide sequence ID" value="NZ_BLJN01000001.1"/>
</dbReference>
<protein>
    <recommendedName>
        <fullName evidence="4">Lipocalin-like domain-containing protein</fullName>
    </recommendedName>
</protein>
<organism evidence="2 3">
    <name type="scientific">Steroidobacter agaridevorans</name>
    <dbReference type="NCBI Taxonomy" id="2695856"/>
    <lineage>
        <taxon>Bacteria</taxon>
        <taxon>Pseudomonadati</taxon>
        <taxon>Pseudomonadota</taxon>
        <taxon>Gammaproteobacteria</taxon>
        <taxon>Steroidobacterales</taxon>
        <taxon>Steroidobacteraceae</taxon>
        <taxon>Steroidobacter</taxon>
    </lineage>
</organism>
<evidence type="ECO:0000256" key="1">
    <source>
        <dbReference type="SAM" id="SignalP"/>
    </source>
</evidence>
<keyword evidence="3" id="KW-1185">Reference proteome</keyword>
<evidence type="ECO:0008006" key="4">
    <source>
        <dbReference type="Google" id="ProtNLM"/>
    </source>
</evidence>
<comment type="caution">
    <text evidence="2">The sequence shown here is derived from an EMBL/GenBank/DDBJ whole genome shotgun (WGS) entry which is preliminary data.</text>
</comment>
<sequence>MLKRTFCIVLMGCIAALGAGADEVSGLSGTYKSVSERSNDIAQAIDKAVEKMNFIKRPIARGRLSRTNFAYKEIRIELGASEAVITYDTQAAIRMPLSGESIKWKRADGEVFDVSARLEGGKLIQTYKAEDGTRVNSFSKDANGTLLLNVEVSSEQLPQPVKYMLEYRPAS</sequence>
<feature type="chain" id="PRO_5032606604" description="Lipocalin-like domain-containing protein" evidence="1">
    <location>
        <begin position="22"/>
        <end position="171"/>
    </location>
</feature>
<keyword evidence="1" id="KW-0732">Signal</keyword>
<dbReference type="Proteomes" id="UP000445000">
    <property type="component" value="Unassembled WGS sequence"/>
</dbReference>
<reference evidence="3" key="1">
    <citation type="submission" date="2020-01" db="EMBL/GenBank/DDBJ databases">
        <title>'Steroidobacter agaridevorans' sp. nov., agar-degrading bacteria isolated from rhizosphere soils.</title>
        <authorList>
            <person name="Ikenaga M."/>
            <person name="Kataoka M."/>
            <person name="Murouchi A."/>
            <person name="Katsuragi S."/>
            <person name="Sakai M."/>
        </authorList>
    </citation>
    <scope>NUCLEOTIDE SEQUENCE [LARGE SCALE GENOMIC DNA]</scope>
    <source>
        <strain evidence="3">YU21-B</strain>
    </source>
</reference>
<feature type="signal peptide" evidence="1">
    <location>
        <begin position="1"/>
        <end position="21"/>
    </location>
</feature>